<dbReference type="Gene3D" id="3.40.50.1980">
    <property type="entry name" value="Nitrogenase molybdenum iron protein domain"/>
    <property type="match status" value="2"/>
</dbReference>
<comment type="caution">
    <text evidence="7">The sequence shown here is derived from an EMBL/GenBank/DDBJ whole genome shotgun (WGS) entry which is preliminary data.</text>
</comment>
<evidence type="ECO:0000256" key="5">
    <source>
        <dbReference type="SAM" id="MobiDB-lite"/>
    </source>
</evidence>
<evidence type="ECO:0000313" key="8">
    <source>
        <dbReference type="Proteomes" id="UP000076947"/>
    </source>
</evidence>
<dbReference type="RefSeq" id="WP_066841284.1">
    <property type="nucleotide sequence ID" value="NZ_LSTQ01000028.1"/>
</dbReference>
<dbReference type="EMBL" id="LSTQ01000028">
    <property type="protein sequence ID" value="OAH24757.1"/>
    <property type="molecule type" value="Genomic_DNA"/>
</dbReference>
<reference evidence="8" key="1">
    <citation type="submission" date="2016-02" db="EMBL/GenBank/DDBJ databases">
        <authorList>
            <person name="Kaur G."/>
            <person name="Nair G.R."/>
            <person name="Mayilraj S."/>
        </authorList>
    </citation>
    <scope>NUCLEOTIDE SEQUENCE [LARGE SCALE GENOMIC DNA]</scope>
    <source>
        <strain evidence="8">GA-15</strain>
    </source>
</reference>
<gene>
    <name evidence="7" type="ORF">AYJ05_12270</name>
</gene>
<dbReference type="GO" id="GO:0046872">
    <property type="term" value="F:metal ion binding"/>
    <property type="evidence" value="ECO:0007669"/>
    <property type="project" value="UniProtKB-KW"/>
</dbReference>
<keyword evidence="3" id="KW-0479">Metal-binding</keyword>
<dbReference type="GO" id="GO:0030001">
    <property type="term" value="P:metal ion transport"/>
    <property type="evidence" value="ECO:0007669"/>
    <property type="project" value="InterPro"/>
</dbReference>
<keyword evidence="4 6" id="KW-0732">Signal</keyword>
<dbReference type="SUPFAM" id="SSF53807">
    <property type="entry name" value="Helical backbone' metal receptor"/>
    <property type="match status" value="1"/>
</dbReference>
<dbReference type="STRING" id="1705.CA21670_10660"/>
<keyword evidence="8" id="KW-1185">Reference proteome</keyword>
<protein>
    <submittedName>
        <fullName evidence="7">ABC transporter substrate-binding protein</fullName>
    </submittedName>
</protein>
<dbReference type="InterPro" id="IPR050492">
    <property type="entry name" value="Bact_metal-bind_prot9"/>
</dbReference>
<dbReference type="PANTHER" id="PTHR42953:SF1">
    <property type="entry name" value="METAL-BINDING PROTEIN HI_0362-RELATED"/>
    <property type="match status" value="1"/>
</dbReference>
<feature type="signal peptide" evidence="6">
    <location>
        <begin position="1"/>
        <end position="33"/>
    </location>
</feature>
<accession>A0A177I7I2</accession>
<dbReference type="InterPro" id="IPR006127">
    <property type="entry name" value="ZnuA-like"/>
</dbReference>
<feature type="chain" id="PRO_5038718854" evidence="6">
    <location>
        <begin position="34"/>
        <end position="345"/>
    </location>
</feature>
<name>A0A177I7I2_9CORY</name>
<feature type="region of interest" description="Disordered" evidence="5">
    <location>
        <begin position="143"/>
        <end position="179"/>
    </location>
</feature>
<dbReference type="PANTHER" id="PTHR42953">
    <property type="entry name" value="HIGH-AFFINITY ZINC UPTAKE SYSTEM PROTEIN ZNUA-RELATED"/>
    <property type="match status" value="1"/>
</dbReference>
<dbReference type="OrthoDB" id="5296019at2"/>
<dbReference type="AlphaFoldDB" id="A0A177I7I2"/>
<evidence type="ECO:0000256" key="4">
    <source>
        <dbReference type="ARBA" id="ARBA00022729"/>
    </source>
</evidence>
<evidence type="ECO:0000256" key="2">
    <source>
        <dbReference type="ARBA" id="ARBA00022448"/>
    </source>
</evidence>
<evidence type="ECO:0000256" key="6">
    <source>
        <dbReference type="SAM" id="SignalP"/>
    </source>
</evidence>
<comment type="subcellular location">
    <subcellularLocation>
        <location evidence="1">Cell envelope</location>
    </subcellularLocation>
</comment>
<dbReference type="Proteomes" id="UP000076947">
    <property type="component" value="Unassembled WGS sequence"/>
</dbReference>
<proteinExistence type="predicted"/>
<dbReference type="Pfam" id="PF01297">
    <property type="entry name" value="ZnuA"/>
    <property type="match status" value="1"/>
</dbReference>
<keyword evidence="2" id="KW-0813">Transport</keyword>
<evidence type="ECO:0000256" key="3">
    <source>
        <dbReference type="ARBA" id="ARBA00022723"/>
    </source>
</evidence>
<organism evidence="7 8">
    <name type="scientific">Corynebacterium stationis</name>
    <dbReference type="NCBI Taxonomy" id="1705"/>
    <lineage>
        <taxon>Bacteria</taxon>
        <taxon>Bacillati</taxon>
        <taxon>Actinomycetota</taxon>
        <taxon>Actinomycetes</taxon>
        <taxon>Mycobacteriales</taxon>
        <taxon>Corynebacteriaceae</taxon>
        <taxon>Corynebacterium</taxon>
    </lineage>
</organism>
<evidence type="ECO:0000256" key="1">
    <source>
        <dbReference type="ARBA" id="ARBA00004196"/>
    </source>
</evidence>
<sequence length="345" mass="37271">MHLQTSHKASRTHRGRRVALASLSIGALAFASACSTASSDEVSDNGSEGSNGSDTLNIVTSTSIWGDIAQSVADSAEGADVEVTSIVEGNNMDPHHFEPTAADLARAAEADVIVVGGGGYDAWLYDTIEDQDKIIHALPLTEHSHDHDHGEESAEAEEAHGHDHEHDHGEEGHSHEVSSIDGNEHIWYDPTAVMEVAHEIAEHINEANPDAQASDEEVVNKISDLDSRLHALPDVTYAQTEPIADYMLAHTDMTDATPEGYRHATLSHGEPAAADLAAFIDELKAGDVDVLIYNPQTQTDMTSRIRTTAEDEGIQIIEIGETPPDNQNFFEYFEEVVSNLESLEA</sequence>
<evidence type="ECO:0000313" key="7">
    <source>
        <dbReference type="EMBL" id="OAH24757.1"/>
    </source>
</evidence>
<dbReference type="GO" id="GO:0030313">
    <property type="term" value="C:cell envelope"/>
    <property type="evidence" value="ECO:0007669"/>
    <property type="project" value="UniProtKB-SubCell"/>
</dbReference>